<dbReference type="AlphaFoldDB" id="A0AAI9V4N2"/>
<evidence type="ECO:0000313" key="1">
    <source>
        <dbReference type="EMBL" id="KAK1469280.1"/>
    </source>
</evidence>
<accession>A0AAI9V4N2</accession>
<comment type="caution">
    <text evidence="1">The sequence shown here is derived from an EMBL/GenBank/DDBJ whole genome shotgun (WGS) entry which is preliminary data.</text>
</comment>
<gene>
    <name evidence="1" type="ORF">CMEL01_01047</name>
</gene>
<name>A0AAI9V4N2_9PEZI</name>
<evidence type="ECO:0000313" key="2">
    <source>
        <dbReference type="Proteomes" id="UP001239795"/>
    </source>
</evidence>
<reference evidence="1 2" key="1">
    <citation type="submission" date="2016-10" db="EMBL/GenBank/DDBJ databases">
        <title>The genome sequence of Colletotrichum fioriniae PJ7.</title>
        <authorList>
            <person name="Baroncelli R."/>
        </authorList>
    </citation>
    <scope>NUCLEOTIDE SEQUENCE [LARGE SCALE GENOMIC DNA]</scope>
    <source>
        <strain evidence="1">Col 31</strain>
    </source>
</reference>
<dbReference type="EMBL" id="MLGG01000001">
    <property type="protein sequence ID" value="KAK1469280.1"/>
    <property type="molecule type" value="Genomic_DNA"/>
</dbReference>
<proteinExistence type="predicted"/>
<organism evidence="1 2">
    <name type="scientific">Colletotrichum melonis</name>
    <dbReference type="NCBI Taxonomy" id="1209925"/>
    <lineage>
        <taxon>Eukaryota</taxon>
        <taxon>Fungi</taxon>
        <taxon>Dikarya</taxon>
        <taxon>Ascomycota</taxon>
        <taxon>Pezizomycotina</taxon>
        <taxon>Sordariomycetes</taxon>
        <taxon>Hypocreomycetidae</taxon>
        <taxon>Glomerellales</taxon>
        <taxon>Glomerellaceae</taxon>
        <taxon>Colletotrichum</taxon>
        <taxon>Colletotrichum acutatum species complex</taxon>
    </lineage>
</organism>
<feature type="non-terminal residue" evidence="1">
    <location>
        <position position="1"/>
    </location>
</feature>
<protein>
    <submittedName>
        <fullName evidence="1">Uncharacterized protein</fullName>
    </submittedName>
</protein>
<keyword evidence="2" id="KW-1185">Reference proteome</keyword>
<dbReference type="Proteomes" id="UP001239795">
    <property type="component" value="Unassembled WGS sequence"/>
</dbReference>
<sequence length="170" mass="17972">EYAVRLDSLDPATLESDGTAEEVLSGSSSLLLGLTISCLSSVMPRIMRPPLTAPALNTLGNACQLAGSCLPSAFLSFLCELLTSNDETEEGPRNDNEAKSLPNMSHRCCSFPQHCSFLFPMETKDDGWIAGGGTTDAGKGTAFLLASTFSFSLPARPSIAATFPLKAVRH</sequence>